<dbReference type="RefSeq" id="WP_184596391.1">
    <property type="nucleotide sequence ID" value="NZ_JACHLI010000036.1"/>
</dbReference>
<sequence length="214" mass="24532">MSAQDGQAKVQMLTQKAVLQRPGWSKKLLNELIPNPDLKVKNSLYSGYINLYNPERVEEAEKSTIFTSYQAELARRKEMATKGVITQIDSLMSQIEAMHISVQQESMARVHKAAIRHYERRNDPVDTRSPGFDEFLQRITVNYIRHVLTHYDQAIEETAGRVGKMDAINLLRTRIYGAISDAYPDLAGECERQRRARYQEGLLASNRYGQTPSR</sequence>
<protein>
    <submittedName>
        <fullName evidence="1">Ribonucleotide reductase alpha subunit</fullName>
    </submittedName>
</protein>
<comment type="caution">
    <text evidence="1">The sequence shown here is derived from an EMBL/GenBank/DDBJ whole genome shotgun (WGS) entry which is preliminary data.</text>
</comment>
<dbReference type="AlphaFoldDB" id="A0A7W7KR33"/>
<name>A0A7W7KR33_PSENT</name>
<organism evidence="1 2">
    <name type="scientific">Pseudomonas nitroreducens</name>
    <dbReference type="NCBI Taxonomy" id="46680"/>
    <lineage>
        <taxon>Bacteria</taxon>
        <taxon>Pseudomonadati</taxon>
        <taxon>Pseudomonadota</taxon>
        <taxon>Gammaproteobacteria</taxon>
        <taxon>Pseudomonadales</taxon>
        <taxon>Pseudomonadaceae</taxon>
        <taxon>Pseudomonas</taxon>
    </lineage>
</organism>
<dbReference type="Proteomes" id="UP000566995">
    <property type="component" value="Unassembled WGS sequence"/>
</dbReference>
<dbReference type="EMBL" id="JACHLI010000036">
    <property type="protein sequence ID" value="MBB4867151.1"/>
    <property type="molecule type" value="Genomic_DNA"/>
</dbReference>
<reference evidence="1 2" key="1">
    <citation type="submission" date="2020-08" db="EMBL/GenBank/DDBJ databases">
        <title>Functional genomics of gut bacteria from endangered species of beetles.</title>
        <authorList>
            <person name="Carlos-Shanley C."/>
        </authorList>
    </citation>
    <scope>NUCLEOTIDE SEQUENCE [LARGE SCALE GENOMIC DNA]</scope>
    <source>
        <strain evidence="1 2">S00179</strain>
    </source>
</reference>
<proteinExistence type="predicted"/>
<gene>
    <name evidence="1" type="ORF">HNP46_006062</name>
</gene>
<evidence type="ECO:0000313" key="1">
    <source>
        <dbReference type="EMBL" id="MBB4867151.1"/>
    </source>
</evidence>
<evidence type="ECO:0000313" key="2">
    <source>
        <dbReference type="Proteomes" id="UP000566995"/>
    </source>
</evidence>
<accession>A0A7W7KR33</accession>